<evidence type="ECO:0000313" key="2">
    <source>
        <dbReference type="Proteomes" id="UP000828251"/>
    </source>
</evidence>
<comment type="caution">
    <text evidence="1">The sequence shown here is derived from an EMBL/GenBank/DDBJ whole genome shotgun (WGS) entry which is preliminary data.</text>
</comment>
<evidence type="ECO:0000313" key="1">
    <source>
        <dbReference type="EMBL" id="KAH1073207.1"/>
    </source>
</evidence>
<dbReference type="OrthoDB" id="983439at2759"/>
<dbReference type="AlphaFoldDB" id="A0A9D3V6S8"/>
<name>A0A9D3V6S8_9ROSI</name>
<feature type="non-terminal residue" evidence="1">
    <location>
        <position position="1"/>
    </location>
</feature>
<protein>
    <submittedName>
        <fullName evidence="1">Uncharacterized protein</fullName>
    </submittedName>
</protein>
<proteinExistence type="predicted"/>
<sequence length="64" mass="7415">VSIHKSISKLESFVMENEFLDKVEDNTTVYAWSENTQIGKVDSVIEGYTSKWDFTRINAAWNEL</sequence>
<dbReference type="Proteomes" id="UP000828251">
    <property type="component" value="Unassembled WGS sequence"/>
</dbReference>
<gene>
    <name evidence="1" type="ORF">J1N35_025535</name>
</gene>
<reference evidence="1 2" key="1">
    <citation type="journal article" date="2021" name="Plant Biotechnol. J.">
        <title>Multi-omics assisted identification of the key and species-specific regulatory components of drought-tolerant mechanisms in Gossypium stocksii.</title>
        <authorList>
            <person name="Yu D."/>
            <person name="Ke L."/>
            <person name="Zhang D."/>
            <person name="Wu Y."/>
            <person name="Sun Y."/>
            <person name="Mei J."/>
            <person name="Sun J."/>
            <person name="Sun Y."/>
        </authorList>
    </citation>
    <scope>NUCLEOTIDE SEQUENCE [LARGE SCALE GENOMIC DNA]</scope>
    <source>
        <strain evidence="2">cv. E1</strain>
        <tissue evidence="1">Leaf</tissue>
    </source>
</reference>
<accession>A0A9D3V6S8</accession>
<keyword evidence="2" id="KW-1185">Reference proteome</keyword>
<dbReference type="EMBL" id="JAIQCV010000008">
    <property type="protein sequence ID" value="KAH1073207.1"/>
    <property type="molecule type" value="Genomic_DNA"/>
</dbReference>
<organism evidence="1 2">
    <name type="scientific">Gossypium stocksii</name>
    <dbReference type="NCBI Taxonomy" id="47602"/>
    <lineage>
        <taxon>Eukaryota</taxon>
        <taxon>Viridiplantae</taxon>
        <taxon>Streptophyta</taxon>
        <taxon>Embryophyta</taxon>
        <taxon>Tracheophyta</taxon>
        <taxon>Spermatophyta</taxon>
        <taxon>Magnoliopsida</taxon>
        <taxon>eudicotyledons</taxon>
        <taxon>Gunneridae</taxon>
        <taxon>Pentapetalae</taxon>
        <taxon>rosids</taxon>
        <taxon>malvids</taxon>
        <taxon>Malvales</taxon>
        <taxon>Malvaceae</taxon>
        <taxon>Malvoideae</taxon>
        <taxon>Gossypium</taxon>
    </lineage>
</organism>